<sequence length="78" mass="9194">MLIDLTKWAVMMICFLLDYNLLHCVEKIRLVSWQGDPAKLLQKHRKMEVEPSMKNEAEANREKREFFEGASAWPMISP</sequence>
<evidence type="ECO:0000256" key="1">
    <source>
        <dbReference type="SAM" id="SignalP"/>
    </source>
</evidence>
<reference evidence="2 3" key="1">
    <citation type="submission" date="2020-09" db="EMBL/GenBank/DDBJ databases">
        <title>De no assembly of potato wild relative species, Solanum commersonii.</title>
        <authorList>
            <person name="Cho K."/>
        </authorList>
    </citation>
    <scope>NUCLEOTIDE SEQUENCE [LARGE SCALE GENOMIC DNA]</scope>
    <source>
        <strain evidence="2">LZ3.2</strain>
        <tissue evidence="2">Leaf</tissue>
    </source>
</reference>
<feature type="chain" id="PRO_5039911588" evidence="1">
    <location>
        <begin position="25"/>
        <end position="78"/>
    </location>
</feature>
<keyword evidence="1" id="KW-0732">Signal</keyword>
<protein>
    <submittedName>
        <fullName evidence="2">Uncharacterized protein</fullName>
    </submittedName>
</protein>
<proteinExistence type="predicted"/>
<dbReference type="EMBL" id="JACXVP010000012">
    <property type="protein sequence ID" value="KAG5569424.1"/>
    <property type="molecule type" value="Genomic_DNA"/>
</dbReference>
<comment type="caution">
    <text evidence="2">The sequence shown here is derived from an EMBL/GenBank/DDBJ whole genome shotgun (WGS) entry which is preliminary data.</text>
</comment>
<dbReference type="AlphaFoldDB" id="A0A9J5W256"/>
<evidence type="ECO:0000313" key="3">
    <source>
        <dbReference type="Proteomes" id="UP000824120"/>
    </source>
</evidence>
<feature type="signal peptide" evidence="1">
    <location>
        <begin position="1"/>
        <end position="24"/>
    </location>
</feature>
<accession>A0A9J5W256</accession>
<evidence type="ECO:0000313" key="2">
    <source>
        <dbReference type="EMBL" id="KAG5569424.1"/>
    </source>
</evidence>
<organism evidence="2 3">
    <name type="scientific">Solanum commersonii</name>
    <name type="common">Commerson's wild potato</name>
    <name type="synonym">Commerson's nightshade</name>
    <dbReference type="NCBI Taxonomy" id="4109"/>
    <lineage>
        <taxon>Eukaryota</taxon>
        <taxon>Viridiplantae</taxon>
        <taxon>Streptophyta</taxon>
        <taxon>Embryophyta</taxon>
        <taxon>Tracheophyta</taxon>
        <taxon>Spermatophyta</taxon>
        <taxon>Magnoliopsida</taxon>
        <taxon>eudicotyledons</taxon>
        <taxon>Gunneridae</taxon>
        <taxon>Pentapetalae</taxon>
        <taxon>asterids</taxon>
        <taxon>lamiids</taxon>
        <taxon>Solanales</taxon>
        <taxon>Solanaceae</taxon>
        <taxon>Solanoideae</taxon>
        <taxon>Solaneae</taxon>
        <taxon>Solanum</taxon>
    </lineage>
</organism>
<gene>
    <name evidence="2" type="ORF">H5410_059190</name>
</gene>
<keyword evidence="3" id="KW-1185">Reference proteome</keyword>
<name>A0A9J5W256_SOLCO</name>
<dbReference type="Proteomes" id="UP000824120">
    <property type="component" value="Chromosome 12"/>
</dbReference>